<proteinExistence type="predicted"/>
<dbReference type="EMBL" id="GL945435">
    <property type="protein sequence ID" value="EGO23942.1"/>
    <property type="molecule type" value="Genomic_DNA"/>
</dbReference>
<dbReference type="RefSeq" id="XP_007319704.1">
    <property type="nucleotide sequence ID" value="XM_007319642.1"/>
</dbReference>
<feature type="non-terminal residue" evidence="1">
    <location>
        <position position="79"/>
    </location>
</feature>
<protein>
    <submittedName>
        <fullName evidence="1">Uncharacterized protein</fullName>
    </submittedName>
</protein>
<dbReference type="HOGENOM" id="CLU_2612673_0_0_1"/>
<dbReference type="Proteomes" id="UP000008064">
    <property type="component" value="Unassembled WGS sequence"/>
</dbReference>
<dbReference type="OrthoDB" id="428655at2759"/>
<gene>
    <name evidence="1" type="ORF">SERLADRAFT_470460</name>
</gene>
<reference evidence="1" key="1">
    <citation type="submission" date="2011-04" db="EMBL/GenBank/DDBJ databases">
        <title>Evolution of plant cell wall degrading machinery underlies the functional diversity of forest fungi.</title>
        <authorList>
            <consortium name="US DOE Joint Genome Institute (JGI-PGF)"/>
            <person name="Eastwood D.C."/>
            <person name="Floudas D."/>
            <person name="Binder M."/>
            <person name="Majcherczyk A."/>
            <person name="Schneider P."/>
            <person name="Aerts A."/>
            <person name="Asiegbu F.O."/>
            <person name="Baker S.E."/>
            <person name="Barry K."/>
            <person name="Bendiksby M."/>
            <person name="Blumentritt M."/>
            <person name="Coutinho P.M."/>
            <person name="Cullen D."/>
            <person name="Cullen D."/>
            <person name="Gathman A."/>
            <person name="Goodell B."/>
            <person name="Henrissat B."/>
            <person name="Ihrmark K."/>
            <person name="Kauserud H."/>
            <person name="Kohler A."/>
            <person name="LaButti K."/>
            <person name="Lapidus A."/>
            <person name="Lavin J.L."/>
            <person name="Lee Y.-H."/>
            <person name="Lindquist E."/>
            <person name="Lilly W."/>
            <person name="Lucas S."/>
            <person name="Morin E."/>
            <person name="Murat C."/>
            <person name="Oguiza J.A."/>
            <person name="Park J."/>
            <person name="Pisabarro A.G."/>
            <person name="Riley R."/>
            <person name="Rosling A."/>
            <person name="Salamov A."/>
            <person name="Schmidt O."/>
            <person name="Schmutz J."/>
            <person name="Skrede I."/>
            <person name="Stenlid J."/>
            <person name="Wiebenga A."/>
            <person name="Xie X."/>
            <person name="Kues U."/>
            <person name="Hibbett D.S."/>
            <person name="Hoffmeister D."/>
            <person name="Hogberg N."/>
            <person name="Martin F."/>
            <person name="Grigoriev I.V."/>
            <person name="Watkinson S.C."/>
        </authorList>
    </citation>
    <scope>NUCLEOTIDE SEQUENCE</scope>
    <source>
        <strain evidence="1">S7.9</strain>
    </source>
</reference>
<accession>F8NZC2</accession>
<sequence length="79" mass="8878">MAIPFRLHSVVNTSETAAVALLSSRVYDDKNGEPLAQSGKYMGKSRAARFDIWAVQFTLPFSQAHNEVISLNVIWRRRG</sequence>
<dbReference type="GeneID" id="18819766"/>
<dbReference type="AlphaFoldDB" id="F8NZC2"/>
<dbReference type="KEGG" id="sla:SERLADRAFT_470460"/>
<evidence type="ECO:0000313" key="1">
    <source>
        <dbReference type="EMBL" id="EGO23942.1"/>
    </source>
</evidence>
<name>F8NZC2_SERL9</name>
<organism>
    <name type="scientific">Serpula lacrymans var. lacrymans (strain S7.9)</name>
    <name type="common">Dry rot fungus</name>
    <dbReference type="NCBI Taxonomy" id="578457"/>
    <lineage>
        <taxon>Eukaryota</taxon>
        <taxon>Fungi</taxon>
        <taxon>Dikarya</taxon>
        <taxon>Basidiomycota</taxon>
        <taxon>Agaricomycotina</taxon>
        <taxon>Agaricomycetes</taxon>
        <taxon>Agaricomycetidae</taxon>
        <taxon>Boletales</taxon>
        <taxon>Coniophorineae</taxon>
        <taxon>Serpulaceae</taxon>
        <taxon>Serpula</taxon>
    </lineage>
</organism>